<feature type="domain" description="FAM50A/XAP5 C-terminal" evidence="2">
    <location>
        <begin position="160"/>
        <end position="332"/>
    </location>
</feature>
<dbReference type="InterPro" id="IPR007005">
    <property type="entry name" value="XAP5"/>
</dbReference>
<feature type="region of interest" description="Disordered" evidence="1">
    <location>
        <begin position="1"/>
        <end position="29"/>
    </location>
</feature>
<dbReference type="InterPro" id="IPR048337">
    <property type="entry name" value="FAM50A/XAP5_C"/>
</dbReference>
<dbReference type="Pfam" id="PF04921">
    <property type="entry name" value="XAP5"/>
    <property type="match status" value="1"/>
</dbReference>
<evidence type="ECO:0000256" key="1">
    <source>
        <dbReference type="SAM" id="MobiDB-lite"/>
    </source>
</evidence>
<sequence length="347" mass="38654">MSATQSPSGGSTPNSRFTSQAQSAEDQLKEQTLGLVHLSDFRKRRADAFEHSSSDGALEPGVKIASFKKKKKVTKTGGLSFGDDEDEATTESKATTPASTENVTATEDDSGMAVKRKMKPSSGVRIAPKSHSKSALARETQMKEALKKEYLQRQELVRATEFLLPFVFFDGKDTAGGKVRMKKGDQIWLFLERARKVGAELGKTNAARKDWARISVDDLMLVRQDLILPPHFDFHYLILNNTNGYHGPLFPLSAEPTTATPSKLESTDTPALTTASGPVVPSLPQYPDQDLEGFTDEPTLTRVVDRRWYEKNKHIYPASVWEDFDVQRDYSKGGRKDRDGNQMFFSR</sequence>
<dbReference type="EMBL" id="CP051141">
    <property type="protein sequence ID" value="QIW99115.1"/>
    <property type="molecule type" value="Genomic_DNA"/>
</dbReference>
<reference evidence="3 4" key="1">
    <citation type="journal article" date="2016" name="Sci. Rep.">
        <title>Peltaster fructicola genome reveals evolution from an invasive phytopathogen to an ectophytic parasite.</title>
        <authorList>
            <person name="Xu C."/>
            <person name="Chen H."/>
            <person name="Gleason M.L."/>
            <person name="Xu J.R."/>
            <person name="Liu H."/>
            <person name="Zhang R."/>
            <person name="Sun G."/>
        </authorList>
    </citation>
    <scope>NUCLEOTIDE SEQUENCE [LARGE SCALE GENOMIC DNA]</scope>
    <source>
        <strain evidence="3 4">LNHT1506</strain>
    </source>
</reference>
<gene>
    <name evidence="3" type="ORF">AMS68_004633</name>
</gene>
<dbReference type="Proteomes" id="UP000503462">
    <property type="component" value="Chromosome 3"/>
</dbReference>
<feature type="compositionally biased region" description="Polar residues" evidence="1">
    <location>
        <begin position="1"/>
        <end position="25"/>
    </location>
</feature>
<name>A0A6H0XWQ7_9PEZI</name>
<dbReference type="PANTHER" id="PTHR12722:SF0">
    <property type="entry name" value="PROTEIN FAM50A"/>
    <property type="match status" value="1"/>
</dbReference>
<organism evidence="3 4">
    <name type="scientific">Peltaster fructicola</name>
    <dbReference type="NCBI Taxonomy" id="286661"/>
    <lineage>
        <taxon>Eukaryota</taxon>
        <taxon>Fungi</taxon>
        <taxon>Dikarya</taxon>
        <taxon>Ascomycota</taxon>
        <taxon>Pezizomycotina</taxon>
        <taxon>Dothideomycetes</taxon>
        <taxon>Dothideomycetes incertae sedis</taxon>
        <taxon>Peltaster</taxon>
    </lineage>
</organism>
<evidence type="ECO:0000259" key="2">
    <source>
        <dbReference type="Pfam" id="PF04921"/>
    </source>
</evidence>
<evidence type="ECO:0000313" key="4">
    <source>
        <dbReference type="Proteomes" id="UP000503462"/>
    </source>
</evidence>
<accession>A0A6H0XWQ7</accession>
<protein>
    <recommendedName>
        <fullName evidence="2">FAM50A/XAP5 C-terminal domain-containing protein</fullName>
    </recommendedName>
</protein>
<dbReference type="AlphaFoldDB" id="A0A6H0XWQ7"/>
<feature type="compositionally biased region" description="Polar residues" evidence="1">
    <location>
        <begin position="256"/>
        <end position="276"/>
    </location>
</feature>
<dbReference type="PANTHER" id="PTHR12722">
    <property type="entry name" value="XAP-5 PROTEIN-RELATED"/>
    <property type="match status" value="1"/>
</dbReference>
<feature type="region of interest" description="Disordered" evidence="1">
    <location>
        <begin position="67"/>
        <end position="136"/>
    </location>
</feature>
<proteinExistence type="predicted"/>
<dbReference type="OrthoDB" id="1562195at2759"/>
<feature type="region of interest" description="Disordered" evidence="1">
    <location>
        <begin position="256"/>
        <end position="294"/>
    </location>
</feature>
<feature type="compositionally biased region" description="Polar residues" evidence="1">
    <location>
        <begin position="91"/>
        <end position="105"/>
    </location>
</feature>
<dbReference type="GO" id="GO:0005634">
    <property type="term" value="C:nucleus"/>
    <property type="evidence" value="ECO:0007669"/>
    <property type="project" value="InterPro"/>
</dbReference>
<keyword evidence="4" id="KW-1185">Reference proteome</keyword>
<dbReference type="GO" id="GO:0006325">
    <property type="term" value="P:chromatin organization"/>
    <property type="evidence" value="ECO:0007669"/>
    <property type="project" value="TreeGrafter"/>
</dbReference>
<evidence type="ECO:0000313" key="3">
    <source>
        <dbReference type="EMBL" id="QIW99115.1"/>
    </source>
</evidence>